<dbReference type="InterPro" id="IPR036388">
    <property type="entry name" value="WH-like_DNA-bd_sf"/>
</dbReference>
<evidence type="ECO:0000256" key="4">
    <source>
        <dbReference type="ARBA" id="ARBA00023163"/>
    </source>
</evidence>
<dbReference type="STRING" id="1121301.SAMN02745912_00411"/>
<accession>A0A1M6KI74</accession>
<evidence type="ECO:0000256" key="1">
    <source>
        <dbReference type="ARBA" id="ARBA00007871"/>
    </source>
</evidence>
<gene>
    <name evidence="6" type="ORF">SAMN02745912_00411</name>
</gene>
<dbReference type="InterPro" id="IPR036390">
    <property type="entry name" value="WH_DNA-bd_sf"/>
</dbReference>
<comment type="similarity">
    <text evidence="1">Belongs to the DtxR/MntR family.</text>
</comment>
<dbReference type="InterPro" id="IPR022689">
    <property type="entry name" value="Iron_dep_repressor"/>
</dbReference>
<dbReference type="Gene3D" id="1.10.10.10">
    <property type="entry name" value="Winged helix-like DNA-binding domain superfamily/Winged helix DNA-binding domain"/>
    <property type="match status" value="1"/>
</dbReference>
<feature type="domain" description="HTH dtxR-type" evidence="5">
    <location>
        <begin position="2"/>
        <end position="63"/>
    </location>
</feature>
<evidence type="ECO:0000256" key="3">
    <source>
        <dbReference type="ARBA" id="ARBA00023125"/>
    </source>
</evidence>
<dbReference type="Proteomes" id="UP000184465">
    <property type="component" value="Unassembled WGS sequence"/>
</dbReference>
<dbReference type="GO" id="GO:0003700">
    <property type="term" value="F:DNA-binding transcription factor activity"/>
    <property type="evidence" value="ECO:0007669"/>
    <property type="project" value="InterPro"/>
</dbReference>
<dbReference type="GO" id="GO:0003677">
    <property type="term" value="F:DNA binding"/>
    <property type="evidence" value="ECO:0007669"/>
    <property type="project" value="UniProtKB-KW"/>
</dbReference>
<dbReference type="Pfam" id="PF01325">
    <property type="entry name" value="Fe_dep_repress"/>
    <property type="match status" value="1"/>
</dbReference>
<dbReference type="Gene3D" id="1.10.60.10">
    <property type="entry name" value="Iron dependent repressor, metal binding and dimerisation domain"/>
    <property type="match status" value="1"/>
</dbReference>
<dbReference type="InterPro" id="IPR022687">
    <property type="entry name" value="HTH_DTXR"/>
</dbReference>
<keyword evidence="7" id="KW-1185">Reference proteome</keyword>
<evidence type="ECO:0000313" key="6">
    <source>
        <dbReference type="EMBL" id="SHJ58611.1"/>
    </source>
</evidence>
<dbReference type="GO" id="GO:0046914">
    <property type="term" value="F:transition metal ion binding"/>
    <property type="evidence" value="ECO:0007669"/>
    <property type="project" value="InterPro"/>
</dbReference>
<keyword evidence="2" id="KW-0805">Transcription regulation</keyword>
<organism evidence="6 7">
    <name type="scientific">Paramaledivibacter caminithermalis (strain DSM 15212 / CIP 107654 / DViRD3)</name>
    <name type="common">Clostridium caminithermale</name>
    <dbReference type="NCBI Taxonomy" id="1121301"/>
    <lineage>
        <taxon>Bacteria</taxon>
        <taxon>Bacillati</taxon>
        <taxon>Bacillota</taxon>
        <taxon>Clostridia</taxon>
        <taxon>Peptostreptococcales</taxon>
        <taxon>Caminicellaceae</taxon>
        <taxon>Paramaledivibacter</taxon>
    </lineage>
</organism>
<dbReference type="RefSeq" id="WP_073146723.1">
    <property type="nucleotide sequence ID" value="NZ_FRAG01000003.1"/>
</dbReference>
<dbReference type="InterPro" id="IPR036421">
    <property type="entry name" value="Fe_dep_repressor_sf"/>
</dbReference>
<keyword evidence="3" id="KW-0238">DNA-binding</keyword>
<dbReference type="SUPFAM" id="SSF47979">
    <property type="entry name" value="Iron-dependent repressor protein, dimerization domain"/>
    <property type="match status" value="1"/>
</dbReference>
<dbReference type="SUPFAM" id="SSF46785">
    <property type="entry name" value="Winged helix' DNA-binding domain"/>
    <property type="match status" value="1"/>
</dbReference>
<dbReference type="AlphaFoldDB" id="A0A1M6KI74"/>
<dbReference type="SMART" id="SM00529">
    <property type="entry name" value="HTH_DTXR"/>
    <property type="match status" value="1"/>
</dbReference>
<keyword evidence="4" id="KW-0804">Transcription</keyword>
<sequence>MLSPSLEDYLEELYNLYIKNENLRIIDLASKLDVSSPSVVKALKKLHSDGYIIYEKYKGIILTEKGKKLGKSLVKRNDILQEFLVIIDSNCNPEEEAEAMEHYLSPSTVNTFKLLSTFLKENNDVLVRFKEYKKGKGV</sequence>
<dbReference type="Pfam" id="PF02742">
    <property type="entry name" value="Fe_dep_repr_C"/>
    <property type="match status" value="1"/>
</dbReference>
<dbReference type="OrthoDB" id="9791355at2"/>
<name>A0A1M6KI74_PARC5</name>
<dbReference type="EMBL" id="FRAG01000003">
    <property type="protein sequence ID" value="SHJ58611.1"/>
    <property type="molecule type" value="Genomic_DNA"/>
</dbReference>
<dbReference type="PANTHER" id="PTHR33238">
    <property type="entry name" value="IRON (METAL) DEPENDENT REPRESSOR, DTXR FAMILY"/>
    <property type="match status" value="1"/>
</dbReference>
<proteinExistence type="inferred from homology"/>
<evidence type="ECO:0000313" key="7">
    <source>
        <dbReference type="Proteomes" id="UP000184465"/>
    </source>
</evidence>
<dbReference type="PROSITE" id="PS50944">
    <property type="entry name" value="HTH_DTXR"/>
    <property type="match status" value="1"/>
</dbReference>
<protein>
    <submittedName>
        <fullName evidence="6">Iron (Metal) dependent repressor, DtxR family</fullName>
    </submittedName>
</protein>
<dbReference type="InterPro" id="IPR050536">
    <property type="entry name" value="DtxR_MntR_Metal-Reg"/>
</dbReference>
<evidence type="ECO:0000259" key="5">
    <source>
        <dbReference type="PROSITE" id="PS50944"/>
    </source>
</evidence>
<reference evidence="6 7" key="1">
    <citation type="submission" date="2016-11" db="EMBL/GenBank/DDBJ databases">
        <authorList>
            <person name="Jaros S."/>
            <person name="Januszkiewicz K."/>
            <person name="Wedrychowicz H."/>
        </authorList>
    </citation>
    <scope>NUCLEOTIDE SEQUENCE [LARGE SCALE GENOMIC DNA]</scope>
    <source>
        <strain evidence="6 7">DSM 15212</strain>
    </source>
</reference>
<dbReference type="InterPro" id="IPR001367">
    <property type="entry name" value="Fe_dep_repressor"/>
</dbReference>
<evidence type="ECO:0000256" key="2">
    <source>
        <dbReference type="ARBA" id="ARBA00023015"/>
    </source>
</evidence>
<dbReference type="PANTHER" id="PTHR33238:SF7">
    <property type="entry name" value="IRON-DEPENDENT TRANSCRIPTIONAL REGULATOR"/>
    <property type="match status" value="1"/>
</dbReference>
<dbReference type="GO" id="GO:0046983">
    <property type="term" value="F:protein dimerization activity"/>
    <property type="evidence" value="ECO:0007669"/>
    <property type="project" value="InterPro"/>
</dbReference>